<keyword evidence="10" id="KW-1185">Reference proteome</keyword>
<comment type="caution">
    <text evidence="9">The sequence shown here is derived from an EMBL/GenBank/DDBJ whole genome shotgun (WGS) entry which is preliminary data.</text>
</comment>
<evidence type="ECO:0000313" key="9">
    <source>
        <dbReference type="EMBL" id="RAQ30348.1"/>
    </source>
</evidence>
<dbReference type="EMBL" id="QLYR01000001">
    <property type="protein sequence ID" value="RAQ30348.1"/>
    <property type="molecule type" value="Genomic_DNA"/>
</dbReference>
<organism evidence="9 10">
    <name type="scientific">Hydrogeniiclostridium mannosilyticum</name>
    <dbReference type="NCBI Taxonomy" id="2764322"/>
    <lineage>
        <taxon>Bacteria</taxon>
        <taxon>Bacillati</taxon>
        <taxon>Bacillota</taxon>
        <taxon>Clostridia</taxon>
        <taxon>Eubacteriales</taxon>
        <taxon>Acutalibacteraceae</taxon>
        <taxon>Hydrogeniiclostridium</taxon>
    </lineage>
</organism>
<name>A0A328UFR1_9FIRM</name>
<feature type="domain" description="DHHA1" evidence="7">
    <location>
        <begin position="347"/>
        <end position="439"/>
    </location>
</feature>
<evidence type="ECO:0000259" key="6">
    <source>
        <dbReference type="Pfam" id="PF01368"/>
    </source>
</evidence>
<dbReference type="Pfam" id="PF01368">
    <property type="entry name" value="DHH"/>
    <property type="match status" value="1"/>
</dbReference>
<keyword evidence="3" id="KW-0540">Nuclease</keyword>
<sequence length="685" mass="74481">MKRWNFLPHDQANTNKLAEESGLPLVLAGILSARGIDAARLESMFPGNAGLSDPFLLADMDKAVQRIQDAIEAFEKIAVYGDYDADGVTATALLYSYLETCGADVLYYIPERDTEGYGMNCEAIDQLAAEGVRLIITVDNGIASVPEVRHAAALGIDVVITDHHRPQAELPQACAVVNPHRPDCPSSYKDFSGVGVAFKLVTALEGAVEGNGIDLLDSYADLLAIGTIADIVPLTGENRLFVIQGLELLAQPDRPGLRALAELCGLEEKTLTATRVAFSIVPCINAAGRIGSPARAVQLLLSEYADEAYPLAEELYQDNTYRKQIESDISEQAIALLEKEPQRLDEPILVVEGADWNPGVIGIVAARLSGRYGKPCMVISCSGDEAKGSGRSVEGFSLFEAVCACKGFLTKFGGHPMAAGISLCTEAVPAFRRAINAYAAGQPRALPSLTVDCVLNPQDLGLEIPRALRLLEPFGEGNPQPLIGVLNMKLTEITPLSGGKHLRFTFMQNDYIIHCVKFNITVEQFEYRAGDLLDLAVTLEERDYHGAPRTSIHLRAYKPAGMDLQAVFDGCTLWERARSGAPLSKRQKERLLPAREDFAALYRYLRGIPVFSGGIEALLARMPPHFSAERLLICLDVLQEHKLIRRVQSGLYCETSILPAAQKVDLFQSNILNQISNASETTEGE</sequence>
<dbReference type="RefSeq" id="WP_112331545.1">
    <property type="nucleotide sequence ID" value="NZ_QLYR01000001.1"/>
</dbReference>
<feature type="domain" description="RecJ OB" evidence="8">
    <location>
        <begin position="451"/>
        <end position="554"/>
    </location>
</feature>
<dbReference type="InterPro" id="IPR038763">
    <property type="entry name" value="DHH_sf"/>
</dbReference>
<dbReference type="GO" id="GO:0008409">
    <property type="term" value="F:5'-3' exonuclease activity"/>
    <property type="evidence" value="ECO:0007669"/>
    <property type="project" value="InterPro"/>
</dbReference>
<dbReference type="AlphaFoldDB" id="A0A328UFR1"/>
<evidence type="ECO:0000256" key="3">
    <source>
        <dbReference type="ARBA" id="ARBA00022722"/>
    </source>
</evidence>
<evidence type="ECO:0000256" key="5">
    <source>
        <dbReference type="ARBA" id="ARBA00022839"/>
    </source>
</evidence>
<evidence type="ECO:0000256" key="1">
    <source>
        <dbReference type="ARBA" id="ARBA00005915"/>
    </source>
</evidence>
<keyword evidence="4" id="KW-0378">Hydrolase</keyword>
<dbReference type="SUPFAM" id="SSF64182">
    <property type="entry name" value="DHH phosphoesterases"/>
    <property type="match status" value="1"/>
</dbReference>
<dbReference type="GO" id="GO:0006310">
    <property type="term" value="P:DNA recombination"/>
    <property type="evidence" value="ECO:0007669"/>
    <property type="project" value="InterPro"/>
</dbReference>
<dbReference type="Gene3D" id="3.10.310.30">
    <property type="match status" value="1"/>
</dbReference>
<dbReference type="GO" id="GO:0006281">
    <property type="term" value="P:DNA repair"/>
    <property type="evidence" value="ECO:0007669"/>
    <property type="project" value="InterPro"/>
</dbReference>
<evidence type="ECO:0000259" key="8">
    <source>
        <dbReference type="Pfam" id="PF17768"/>
    </source>
</evidence>
<dbReference type="InterPro" id="IPR001667">
    <property type="entry name" value="DDH_dom"/>
</dbReference>
<dbReference type="Proteomes" id="UP000249377">
    <property type="component" value="Unassembled WGS sequence"/>
</dbReference>
<proteinExistence type="inferred from homology"/>
<accession>A0A328UFR1</accession>
<dbReference type="PANTHER" id="PTHR30255">
    <property type="entry name" value="SINGLE-STRANDED-DNA-SPECIFIC EXONUCLEASE RECJ"/>
    <property type="match status" value="1"/>
</dbReference>
<dbReference type="GO" id="GO:0003676">
    <property type="term" value="F:nucleic acid binding"/>
    <property type="evidence" value="ECO:0007669"/>
    <property type="project" value="InterPro"/>
</dbReference>
<evidence type="ECO:0000313" key="10">
    <source>
        <dbReference type="Proteomes" id="UP000249377"/>
    </source>
</evidence>
<dbReference type="Pfam" id="PF17768">
    <property type="entry name" value="RecJ_OB"/>
    <property type="match status" value="1"/>
</dbReference>
<dbReference type="PANTHER" id="PTHR30255:SF2">
    <property type="entry name" value="SINGLE-STRANDED-DNA-SPECIFIC EXONUCLEASE RECJ"/>
    <property type="match status" value="1"/>
</dbReference>
<dbReference type="NCBIfam" id="TIGR00644">
    <property type="entry name" value="recJ"/>
    <property type="match status" value="1"/>
</dbReference>
<evidence type="ECO:0000256" key="4">
    <source>
        <dbReference type="ARBA" id="ARBA00022801"/>
    </source>
</evidence>
<dbReference type="InterPro" id="IPR004610">
    <property type="entry name" value="RecJ"/>
</dbReference>
<dbReference type="InterPro" id="IPR041122">
    <property type="entry name" value="RecJ_OB"/>
</dbReference>
<dbReference type="InterPro" id="IPR003156">
    <property type="entry name" value="DHHA1_dom"/>
</dbReference>
<evidence type="ECO:0000259" key="7">
    <source>
        <dbReference type="Pfam" id="PF02272"/>
    </source>
</evidence>
<dbReference type="InterPro" id="IPR051673">
    <property type="entry name" value="SSDNA_exonuclease_RecJ"/>
</dbReference>
<reference evidence="9 10" key="1">
    <citation type="submission" date="2018-06" db="EMBL/GenBank/DDBJ databases">
        <title>Noncontiguous genome sequence of Ruminococcaceae bacterium ASD2818.</title>
        <authorList>
            <person name="Chaplin A.V."/>
            <person name="Sokolova S.R."/>
            <person name="Kochetkova T.O."/>
            <person name="Goltsov A.Y."/>
            <person name="Trofimov D.Y."/>
            <person name="Efimov B.A."/>
        </authorList>
    </citation>
    <scope>NUCLEOTIDE SEQUENCE [LARGE SCALE GENOMIC DNA]</scope>
    <source>
        <strain evidence="9 10">ASD2818</strain>
    </source>
</reference>
<evidence type="ECO:0000256" key="2">
    <source>
        <dbReference type="ARBA" id="ARBA00019841"/>
    </source>
</evidence>
<feature type="domain" description="DDH" evidence="6">
    <location>
        <begin position="76"/>
        <end position="227"/>
    </location>
</feature>
<comment type="similarity">
    <text evidence="1">Belongs to the RecJ family.</text>
</comment>
<protein>
    <recommendedName>
        <fullName evidence="2">Single-stranded-DNA-specific exonuclease RecJ</fullName>
    </recommendedName>
</protein>
<dbReference type="Pfam" id="PF02272">
    <property type="entry name" value="DHHA1"/>
    <property type="match status" value="1"/>
</dbReference>
<dbReference type="Gene3D" id="3.90.1640.30">
    <property type="match status" value="1"/>
</dbReference>
<gene>
    <name evidence="9" type="primary">recJ</name>
    <name evidence="9" type="ORF">DPQ25_02255</name>
</gene>
<keyword evidence="5 9" id="KW-0269">Exonuclease</keyword>